<dbReference type="EMBL" id="MU001679">
    <property type="protein sequence ID" value="KAF2457809.1"/>
    <property type="molecule type" value="Genomic_DNA"/>
</dbReference>
<evidence type="ECO:0000313" key="2">
    <source>
        <dbReference type="Proteomes" id="UP000799766"/>
    </source>
</evidence>
<organism evidence="1 2">
    <name type="scientific">Lineolata rhizophorae</name>
    <dbReference type="NCBI Taxonomy" id="578093"/>
    <lineage>
        <taxon>Eukaryota</taxon>
        <taxon>Fungi</taxon>
        <taxon>Dikarya</taxon>
        <taxon>Ascomycota</taxon>
        <taxon>Pezizomycotina</taxon>
        <taxon>Dothideomycetes</taxon>
        <taxon>Dothideomycetes incertae sedis</taxon>
        <taxon>Lineolatales</taxon>
        <taxon>Lineolataceae</taxon>
        <taxon>Lineolata</taxon>
    </lineage>
</organism>
<evidence type="ECO:0000313" key="1">
    <source>
        <dbReference type="EMBL" id="KAF2457809.1"/>
    </source>
</evidence>
<name>A0A6A6P1N9_9PEZI</name>
<keyword evidence="2" id="KW-1185">Reference proteome</keyword>
<protein>
    <submittedName>
        <fullName evidence="1">Uncharacterized protein</fullName>
    </submittedName>
</protein>
<accession>A0A6A6P1N9</accession>
<sequence length="61" mass="6566">MYCTYCRPFPRGTPPVAAAPSPSLGRKAALARTGVGKASGTTVCTMYILVSLRYVRTTWVL</sequence>
<proteinExistence type="predicted"/>
<dbReference type="AlphaFoldDB" id="A0A6A6P1N9"/>
<dbReference type="Proteomes" id="UP000799766">
    <property type="component" value="Unassembled WGS sequence"/>
</dbReference>
<reference evidence="1" key="1">
    <citation type="journal article" date="2020" name="Stud. Mycol.">
        <title>101 Dothideomycetes genomes: a test case for predicting lifestyles and emergence of pathogens.</title>
        <authorList>
            <person name="Haridas S."/>
            <person name="Albert R."/>
            <person name="Binder M."/>
            <person name="Bloem J."/>
            <person name="Labutti K."/>
            <person name="Salamov A."/>
            <person name="Andreopoulos B."/>
            <person name="Baker S."/>
            <person name="Barry K."/>
            <person name="Bills G."/>
            <person name="Bluhm B."/>
            <person name="Cannon C."/>
            <person name="Castanera R."/>
            <person name="Culley D."/>
            <person name="Daum C."/>
            <person name="Ezra D."/>
            <person name="Gonzalez J."/>
            <person name="Henrissat B."/>
            <person name="Kuo A."/>
            <person name="Liang C."/>
            <person name="Lipzen A."/>
            <person name="Lutzoni F."/>
            <person name="Magnuson J."/>
            <person name="Mondo S."/>
            <person name="Nolan M."/>
            <person name="Ohm R."/>
            <person name="Pangilinan J."/>
            <person name="Park H.-J."/>
            <person name="Ramirez L."/>
            <person name="Alfaro M."/>
            <person name="Sun H."/>
            <person name="Tritt A."/>
            <person name="Yoshinaga Y."/>
            <person name="Zwiers L.-H."/>
            <person name="Turgeon B."/>
            <person name="Goodwin S."/>
            <person name="Spatafora J."/>
            <person name="Crous P."/>
            <person name="Grigoriev I."/>
        </authorList>
    </citation>
    <scope>NUCLEOTIDE SEQUENCE</scope>
    <source>
        <strain evidence="1">ATCC 16933</strain>
    </source>
</reference>
<gene>
    <name evidence="1" type="ORF">BDY21DRAFT_342827</name>
</gene>